<evidence type="ECO:0000313" key="3">
    <source>
        <dbReference type="Proteomes" id="UP000053095"/>
    </source>
</evidence>
<gene>
    <name evidence="2" type="ORF">TCE0_017r03997</name>
</gene>
<dbReference type="Pfam" id="PF11905">
    <property type="entry name" value="DUF3425"/>
    <property type="match status" value="1"/>
</dbReference>
<evidence type="ECO:0000256" key="1">
    <source>
        <dbReference type="SAM" id="MobiDB-lite"/>
    </source>
</evidence>
<reference evidence="3" key="1">
    <citation type="journal article" date="2015" name="Genome Announc.">
        <title>Draft genome sequence of Talaromyces cellulolyticus strain Y-94, a source of lignocellulosic biomass-degrading enzymes.</title>
        <authorList>
            <person name="Fujii T."/>
            <person name="Koike H."/>
            <person name="Sawayama S."/>
            <person name="Yano S."/>
            <person name="Inoue H."/>
        </authorList>
    </citation>
    <scope>NUCLEOTIDE SEQUENCE [LARGE SCALE GENOMIC DNA]</scope>
    <source>
        <strain evidence="3">Y-94</strain>
    </source>
</reference>
<keyword evidence="3" id="KW-1185">Reference proteome</keyword>
<comment type="caution">
    <text evidence="2">The sequence shown here is derived from an EMBL/GenBank/DDBJ whole genome shotgun (WGS) entry which is preliminary data.</text>
</comment>
<dbReference type="Proteomes" id="UP000053095">
    <property type="component" value="Unassembled WGS sequence"/>
</dbReference>
<dbReference type="InterPro" id="IPR021833">
    <property type="entry name" value="DUF3425"/>
</dbReference>
<dbReference type="PANTHER" id="PTHR37012">
    <property type="entry name" value="B-ZIP TRANSCRIPTION FACTOR (EUROFUNG)-RELATED"/>
    <property type="match status" value="1"/>
</dbReference>
<protein>
    <submittedName>
        <fullName evidence="2">Uncharacterized protein</fullName>
    </submittedName>
</protein>
<dbReference type="AlphaFoldDB" id="A0A6V8H2T4"/>
<sequence>MTDQVTIGVASLTKLSGKTTLSQGPHAISPQDRNRKEHCHFARRPRIHRDTFMATWPSFEIKKPTLEQLEELYTKVKSSDLPYNRVETVAQAFAYLANDGLSASEKGLSVSANKIHDLEQALFENWPDCLKEATVREQKRERDRIFKRRKRNADKEFMESIEARLLRWEKAFPLLLSTENAQTSRSQGTNYSESADVVANAPYQSAISDFVDSDLCATPTDLDTLLGLDLPKQISFSLEDCIPTAQGGQPATSILLAKELLGRVHLLDSTLVCTDEELNQNTLIQAALYGWQAVFENKVTICPLWKILSIFDQHAKRRNGIVTHMAFLHAIHSLSISLCANGALPTWYRPRPTQIAFPHDSFLDYFPWPGLRERLVVWGQPAITDDFWNLYIACCHFIWPFPNSEAYERNAESGRYRFSELYKACLEDLRSYTLDHRFFAKYPEVYEDVAPFMVNWYRVPADGIGR</sequence>
<dbReference type="EMBL" id="DF933813">
    <property type="protein sequence ID" value="GAM35565.1"/>
    <property type="molecule type" value="Genomic_DNA"/>
</dbReference>
<dbReference type="PANTHER" id="PTHR37012:SF7">
    <property type="entry name" value="B-ZIP TRANSCRIPTION FACTOR (EUROFUNG)-RELATED"/>
    <property type="match status" value="1"/>
</dbReference>
<proteinExistence type="predicted"/>
<accession>A0A6V8H2T4</accession>
<name>A0A6V8H2T4_TALPI</name>
<feature type="region of interest" description="Disordered" evidence="1">
    <location>
        <begin position="18"/>
        <end position="37"/>
    </location>
</feature>
<organism evidence="2 3">
    <name type="scientific">Talaromyces pinophilus</name>
    <name type="common">Penicillium pinophilum</name>
    <dbReference type="NCBI Taxonomy" id="128442"/>
    <lineage>
        <taxon>Eukaryota</taxon>
        <taxon>Fungi</taxon>
        <taxon>Dikarya</taxon>
        <taxon>Ascomycota</taxon>
        <taxon>Pezizomycotina</taxon>
        <taxon>Eurotiomycetes</taxon>
        <taxon>Eurotiomycetidae</taxon>
        <taxon>Eurotiales</taxon>
        <taxon>Trichocomaceae</taxon>
        <taxon>Talaromyces</taxon>
        <taxon>Talaromyces sect. Talaromyces</taxon>
    </lineage>
</organism>
<evidence type="ECO:0000313" key="2">
    <source>
        <dbReference type="EMBL" id="GAM35565.1"/>
    </source>
</evidence>